<keyword evidence="2" id="KW-1133">Transmembrane helix</keyword>
<dbReference type="Proteomes" id="UP001291653">
    <property type="component" value="Unassembled WGS sequence"/>
</dbReference>
<accession>A0ABQ5NYS7</accession>
<protein>
    <submittedName>
        <fullName evidence="3">DUF5134 domain-containing protein</fullName>
    </submittedName>
</protein>
<feature type="region of interest" description="Disordered" evidence="1">
    <location>
        <begin position="136"/>
        <end position="155"/>
    </location>
</feature>
<sequence>MTGWLLVTVSVATGGYSLVRWPRRAGPGRRAAGEDGLMGLGMAAMALPVLLKGAWTVYAVVFGAAALYALRSARRRPARHLHHLVDSLTMVYMAVAMAPGTGHGGHTTAGVPQLTGVLLVYYAVYVLRSGARLARAGDGRAGDTGSGSGTGTESGLGPACRLAMALGMLAMLLTL</sequence>
<dbReference type="RefSeq" id="WP_323447412.1">
    <property type="nucleotide sequence ID" value="NZ_BSBI01000005.1"/>
</dbReference>
<organism evidence="3 4">
    <name type="scientific">Streptomyces yaizuensis</name>
    <dbReference type="NCBI Taxonomy" id="2989713"/>
    <lineage>
        <taxon>Bacteria</taxon>
        <taxon>Bacillati</taxon>
        <taxon>Actinomycetota</taxon>
        <taxon>Actinomycetes</taxon>
        <taxon>Kitasatosporales</taxon>
        <taxon>Streptomycetaceae</taxon>
        <taxon>Streptomyces</taxon>
    </lineage>
</organism>
<keyword evidence="4" id="KW-1185">Reference proteome</keyword>
<keyword evidence="2" id="KW-0472">Membrane</keyword>
<evidence type="ECO:0000313" key="4">
    <source>
        <dbReference type="Proteomes" id="UP001291653"/>
    </source>
</evidence>
<feature type="transmembrane region" description="Helical" evidence="2">
    <location>
        <begin position="81"/>
        <end position="98"/>
    </location>
</feature>
<evidence type="ECO:0000313" key="3">
    <source>
        <dbReference type="EMBL" id="GLF95345.1"/>
    </source>
</evidence>
<proteinExistence type="predicted"/>
<evidence type="ECO:0000256" key="2">
    <source>
        <dbReference type="SAM" id="Phobius"/>
    </source>
</evidence>
<feature type="transmembrane region" description="Helical" evidence="2">
    <location>
        <begin position="110"/>
        <end position="127"/>
    </location>
</feature>
<comment type="caution">
    <text evidence="3">The sequence shown here is derived from an EMBL/GenBank/DDBJ whole genome shotgun (WGS) entry which is preliminary data.</text>
</comment>
<dbReference type="Pfam" id="PF17197">
    <property type="entry name" value="DUF5134"/>
    <property type="match status" value="1"/>
</dbReference>
<keyword evidence="2" id="KW-0812">Transmembrane</keyword>
<feature type="compositionally biased region" description="Gly residues" evidence="1">
    <location>
        <begin position="142"/>
        <end position="154"/>
    </location>
</feature>
<dbReference type="EMBL" id="BSBI01000005">
    <property type="protein sequence ID" value="GLF95345.1"/>
    <property type="molecule type" value="Genomic_DNA"/>
</dbReference>
<dbReference type="InterPro" id="IPR033458">
    <property type="entry name" value="DUF5134"/>
</dbReference>
<reference evidence="3 4" key="1">
    <citation type="submission" date="2022-10" db="EMBL/GenBank/DDBJ databases">
        <title>Draft genome sequence of Streptomyces sp. YSPA8.</title>
        <authorList>
            <person name="Moriuchi R."/>
            <person name="Dohra H."/>
            <person name="Yamamura H."/>
            <person name="Kodani S."/>
        </authorList>
    </citation>
    <scope>NUCLEOTIDE SEQUENCE [LARGE SCALE GENOMIC DNA]</scope>
    <source>
        <strain evidence="3 4">YSPA8</strain>
    </source>
</reference>
<feature type="transmembrane region" description="Helical" evidence="2">
    <location>
        <begin position="41"/>
        <end position="69"/>
    </location>
</feature>
<evidence type="ECO:0000256" key="1">
    <source>
        <dbReference type="SAM" id="MobiDB-lite"/>
    </source>
</evidence>
<gene>
    <name evidence="3" type="ORF">SYYSPA8_13630</name>
</gene>
<name>A0ABQ5NYS7_9ACTN</name>